<evidence type="ECO:0000259" key="1">
    <source>
        <dbReference type="Pfam" id="PF00078"/>
    </source>
</evidence>
<dbReference type="InterPro" id="IPR000477">
    <property type="entry name" value="RT_dom"/>
</dbReference>
<dbReference type="EMBL" id="CAVLGL010000082">
    <property type="protein sequence ID" value="CAK1587397.1"/>
    <property type="molecule type" value="Genomic_DNA"/>
</dbReference>
<dbReference type="CDD" id="cd01647">
    <property type="entry name" value="RT_LTR"/>
    <property type="match status" value="1"/>
</dbReference>
<dbReference type="InterPro" id="IPR043128">
    <property type="entry name" value="Rev_trsase/Diguanyl_cyclase"/>
</dbReference>
<organism evidence="2 3">
    <name type="scientific">Parnassius mnemosyne</name>
    <name type="common">clouded apollo</name>
    <dbReference type="NCBI Taxonomy" id="213953"/>
    <lineage>
        <taxon>Eukaryota</taxon>
        <taxon>Metazoa</taxon>
        <taxon>Ecdysozoa</taxon>
        <taxon>Arthropoda</taxon>
        <taxon>Hexapoda</taxon>
        <taxon>Insecta</taxon>
        <taxon>Pterygota</taxon>
        <taxon>Neoptera</taxon>
        <taxon>Endopterygota</taxon>
        <taxon>Lepidoptera</taxon>
        <taxon>Glossata</taxon>
        <taxon>Ditrysia</taxon>
        <taxon>Papilionoidea</taxon>
        <taxon>Papilionidae</taxon>
        <taxon>Parnassiinae</taxon>
        <taxon>Parnassini</taxon>
        <taxon>Parnassius</taxon>
        <taxon>Driopa</taxon>
    </lineage>
</organism>
<feature type="domain" description="Reverse transcriptase" evidence="1">
    <location>
        <begin position="12"/>
        <end position="110"/>
    </location>
</feature>
<dbReference type="GO" id="GO:0071897">
    <property type="term" value="P:DNA biosynthetic process"/>
    <property type="evidence" value="ECO:0007669"/>
    <property type="project" value="UniProtKB-ARBA"/>
</dbReference>
<dbReference type="PANTHER" id="PTHR24559:SF444">
    <property type="entry name" value="REVERSE TRANSCRIPTASE DOMAIN-CONTAINING PROTEIN"/>
    <property type="match status" value="1"/>
</dbReference>
<dbReference type="PANTHER" id="PTHR24559">
    <property type="entry name" value="TRANSPOSON TY3-I GAG-POL POLYPROTEIN"/>
    <property type="match status" value="1"/>
</dbReference>
<accession>A0AAV1KZ78</accession>
<keyword evidence="3" id="KW-1185">Reference proteome</keyword>
<dbReference type="Proteomes" id="UP001314205">
    <property type="component" value="Unassembled WGS sequence"/>
</dbReference>
<reference evidence="2 3" key="1">
    <citation type="submission" date="2023-11" db="EMBL/GenBank/DDBJ databases">
        <authorList>
            <person name="Hedman E."/>
            <person name="Englund M."/>
            <person name="Stromberg M."/>
            <person name="Nyberg Akerstrom W."/>
            <person name="Nylinder S."/>
            <person name="Jareborg N."/>
            <person name="Kallberg Y."/>
            <person name="Kronander E."/>
        </authorList>
    </citation>
    <scope>NUCLEOTIDE SEQUENCE [LARGE SCALE GENOMIC DNA]</scope>
</reference>
<dbReference type="Gene3D" id="3.10.10.10">
    <property type="entry name" value="HIV Type 1 Reverse Transcriptase, subunit A, domain 1"/>
    <property type="match status" value="1"/>
</dbReference>
<evidence type="ECO:0000313" key="3">
    <source>
        <dbReference type="Proteomes" id="UP001314205"/>
    </source>
</evidence>
<evidence type="ECO:0000313" key="2">
    <source>
        <dbReference type="EMBL" id="CAK1587397.1"/>
    </source>
</evidence>
<dbReference type="Gene3D" id="3.30.70.270">
    <property type="match status" value="1"/>
</dbReference>
<sequence>MLKARTIPDRYPIRHIHDFTHSIAGCKVFSTIDLVKAYNQIPVSECDIPKIAITTPFGLYEFPYMSFGFCNSAQTFQRFVTRGLEFCYCYLDDFLIFSRNEEEHEKHVHTDRLKRLKTVFLVLTKSLSLVTVFRKVAPSPLKKKYRSFLSTHNPRRYVT</sequence>
<dbReference type="AlphaFoldDB" id="A0AAV1KZ78"/>
<dbReference type="Pfam" id="PF00078">
    <property type="entry name" value="RVT_1"/>
    <property type="match status" value="1"/>
</dbReference>
<proteinExistence type="predicted"/>
<dbReference type="SUPFAM" id="SSF56672">
    <property type="entry name" value="DNA/RNA polymerases"/>
    <property type="match status" value="1"/>
</dbReference>
<name>A0AAV1KZ78_9NEOP</name>
<dbReference type="InterPro" id="IPR043502">
    <property type="entry name" value="DNA/RNA_pol_sf"/>
</dbReference>
<comment type="caution">
    <text evidence="2">The sequence shown here is derived from an EMBL/GenBank/DDBJ whole genome shotgun (WGS) entry which is preliminary data.</text>
</comment>
<gene>
    <name evidence="2" type="ORF">PARMNEM_LOCUS8233</name>
</gene>
<dbReference type="InterPro" id="IPR053134">
    <property type="entry name" value="RNA-dir_DNA_polymerase"/>
</dbReference>
<protein>
    <recommendedName>
        <fullName evidence="1">Reverse transcriptase domain-containing protein</fullName>
    </recommendedName>
</protein>